<dbReference type="SUPFAM" id="SSF53697">
    <property type="entry name" value="SIS domain"/>
    <property type="match status" value="1"/>
</dbReference>
<gene>
    <name evidence="9" type="ORF">COB11_06725</name>
</gene>
<dbReference type="GO" id="GO:0005975">
    <property type="term" value="P:carbohydrate metabolic process"/>
    <property type="evidence" value="ECO:0007669"/>
    <property type="project" value="InterPro"/>
</dbReference>
<dbReference type="Gene3D" id="3.40.50.10490">
    <property type="entry name" value="Glucose-6-phosphate isomerase like protein, domain 1"/>
    <property type="match status" value="1"/>
</dbReference>
<dbReference type="Gene3D" id="3.10.580.10">
    <property type="entry name" value="CBS-domain"/>
    <property type="match status" value="1"/>
</dbReference>
<dbReference type="CDD" id="cd05014">
    <property type="entry name" value="SIS_Kpsf"/>
    <property type="match status" value="1"/>
</dbReference>
<feature type="site" description="Catalytically relevant" evidence="5">
    <location>
        <position position="46"/>
    </location>
</feature>
<reference evidence="10" key="1">
    <citation type="submission" date="2017-08" db="EMBL/GenBank/DDBJ databases">
        <title>A dynamic microbial community with high functional redundancy inhabits the cold, oxic subseafloor aquifer.</title>
        <authorList>
            <person name="Tully B.J."/>
            <person name="Wheat C.G."/>
            <person name="Glazer B.T."/>
            <person name="Huber J.A."/>
        </authorList>
    </citation>
    <scope>NUCLEOTIDE SEQUENCE [LARGE SCALE GENOMIC DNA]</scope>
</reference>
<protein>
    <submittedName>
        <fullName evidence="9">KpsF/GutQ family sugar-phosphate isomerase</fullName>
    </submittedName>
</protein>
<dbReference type="EMBL" id="NVUU01000088">
    <property type="protein sequence ID" value="PCI92711.1"/>
    <property type="molecule type" value="Genomic_DNA"/>
</dbReference>
<dbReference type="InterPro" id="IPR035474">
    <property type="entry name" value="SIS_Kpsf"/>
</dbReference>
<dbReference type="Pfam" id="PF01380">
    <property type="entry name" value="SIS"/>
    <property type="match status" value="1"/>
</dbReference>
<dbReference type="NCBIfam" id="TIGR00393">
    <property type="entry name" value="kpsF"/>
    <property type="match status" value="1"/>
</dbReference>
<feature type="domain" description="CBS" evidence="7">
    <location>
        <begin position="265"/>
        <end position="318"/>
    </location>
</feature>
<dbReference type="GO" id="GO:1901135">
    <property type="term" value="P:carbohydrate derivative metabolic process"/>
    <property type="evidence" value="ECO:0007669"/>
    <property type="project" value="InterPro"/>
</dbReference>
<dbReference type="InterPro" id="IPR046348">
    <property type="entry name" value="SIS_dom_sf"/>
</dbReference>
<evidence type="ECO:0000259" key="8">
    <source>
        <dbReference type="PROSITE" id="PS51464"/>
    </source>
</evidence>
<dbReference type="InterPro" id="IPR000644">
    <property type="entry name" value="CBS_dom"/>
</dbReference>
<keyword evidence="2" id="KW-0677">Repeat</keyword>
<name>A0A2A4YDE0_UNCAE</name>
<feature type="site" description="Catalytically relevant" evidence="5">
    <location>
        <position position="98"/>
    </location>
</feature>
<dbReference type="InterPro" id="IPR046342">
    <property type="entry name" value="CBS_dom_sf"/>
</dbReference>
<dbReference type="PANTHER" id="PTHR47476:SF2">
    <property type="entry name" value="ARABINOSE 5-PHOSPHATE ISOMERASE-RELATED"/>
    <property type="match status" value="1"/>
</dbReference>
<dbReference type="AlphaFoldDB" id="A0A2A4YDE0"/>
<evidence type="ECO:0000313" key="9">
    <source>
        <dbReference type="EMBL" id="PCI92711.1"/>
    </source>
</evidence>
<evidence type="ECO:0000256" key="3">
    <source>
        <dbReference type="ARBA" id="ARBA00023122"/>
    </source>
</evidence>
<keyword evidence="3 6" id="KW-0129">CBS domain</keyword>
<evidence type="ECO:0000256" key="2">
    <source>
        <dbReference type="ARBA" id="ARBA00022737"/>
    </source>
</evidence>
<dbReference type="GO" id="GO:0097367">
    <property type="term" value="F:carbohydrate derivative binding"/>
    <property type="evidence" value="ECO:0007669"/>
    <property type="project" value="InterPro"/>
</dbReference>
<dbReference type="PROSITE" id="PS51371">
    <property type="entry name" value="CBS"/>
    <property type="match status" value="2"/>
</dbReference>
<proteinExistence type="inferred from homology"/>
<evidence type="ECO:0000256" key="4">
    <source>
        <dbReference type="PIRNR" id="PIRNR004692"/>
    </source>
</evidence>
<evidence type="ECO:0000256" key="1">
    <source>
        <dbReference type="ARBA" id="ARBA00008165"/>
    </source>
</evidence>
<comment type="caution">
    <text evidence="9">The sequence shown here is derived from an EMBL/GenBank/DDBJ whole genome shotgun (WGS) entry which is preliminary data.</text>
</comment>
<dbReference type="Pfam" id="PF00571">
    <property type="entry name" value="CBS"/>
    <property type="match status" value="2"/>
</dbReference>
<keyword evidence="9" id="KW-0413">Isomerase</keyword>
<dbReference type="PANTHER" id="PTHR47476">
    <property type="match status" value="1"/>
</dbReference>
<dbReference type="SMART" id="SM00116">
    <property type="entry name" value="CBS"/>
    <property type="match status" value="2"/>
</dbReference>
<accession>A0A2A4YDE0</accession>
<comment type="similarity">
    <text evidence="1 4">Belongs to the SIS family. GutQ/KpsF subfamily.</text>
</comment>
<feature type="site" description="Catalytically relevant" evidence="5">
    <location>
        <position position="180"/>
    </location>
</feature>
<organism evidence="9 10">
    <name type="scientific">Aerophobetes bacterium</name>
    <dbReference type="NCBI Taxonomy" id="2030807"/>
    <lineage>
        <taxon>Bacteria</taxon>
        <taxon>Candidatus Aerophobota</taxon>
    </lineage>
</organism>
<dbReference type="GO" id="GO:0016853">
    <property type="term" value="F:isomerase activity"/>
    <property type="evidence" value="ECO:0007669"/>
    <property type="project" value="UniProtKB-KW"/>
</dbReference>
<feature type="domain" description="CBS" evidence="7">
    <location>
        <begin position="197"/>
        <end position="256"/>
    </location>
</feature>
<dbReference type="InterPro" id="IPR004800">
    <property type="entry name" value="KdsD/KpsF-type"/>
</dbReference>
<evidence type="ECO:0000256" key="5">
    <source>
        <dbReference type="PIRSR" id="PIRSR004692-3"/>
    </source>
</evidence>
<evidence type="ECO:0000259" key="7">
    <source>
        <dbReference type="PROSITE" id="PS51371"/>
    </source>
</evidence>
<evidence type="ECO:0000313" key="10">
    <source>
        <dbReference type="Proteomes" id="UP000217838"/>
    </source>
</evidence>
<sequence length="318" mass="35328">MLKQLLETQKQYLDYFFDSIDLNIAEKILETLVNCKGSIFFTGVGKSGIIAEKLAMTMISVGTKAFYLPPTNALHGDIGILSEEDVFVFLSKSGETKELLSLLPFVKQRKVKVISWVSRSSSSLAKRSDCSITLPLARELCPFDLAPTTSAVIQLIFGDVLAVALMKRKSFSLQDYAKNHPAGSIGSRITQTVDDIMVSGKDLPVCCTGDKLKDVLVELTNKRCGCLLVVDKTKKLCGIFTDGDLRRALQENPNSILDEEMQSLMTKNFLSVVKQKLVHEAAEVMQRDSSKWVMMLPVVEENKLVGLVRMHDIINFNL</sequence>
<feature type="domain" description="SIS" evidence="8">
    <location>
        <begin position="28"/>
        <end position="171"/>
    </location>
</feature>
<dbReference type="CDD" id="cd04604">
    <property type="entry name" value="CBS_pair_SIS_assoc"/>
    <property type="match status" value="1"/>
</dbReference>
<dbReference type="PIRSF" id="PIRSF004692">
    <property type="entry name" value="KdsD_KpsF"/>
    <property type="match status" value="1"/>
</dbReference>
<dbReference type="Proteomes" id="UP000217838">
    <property type="component" value="Unassembled WGS sequence"/>
</dbReference>
<feature type="site" description="Catalytically relevant" evidence="5">
    <location>
        <position position="139"/>
    </location>
</feature>
<evidence type="ECO:0000256" key="6">
    <source>
        <dbReference type="PROSITE-ProRule" id="PRU00703"/>
    </source>
</evidence>
<dbReference type="PROSITE" id="PS51464">
    <property type="entry name" value="SIS"/>
    <property type="match status" value="1"/>
</dbReference>
<dbReference type="InterPro" id="IPR001347">
    <property type="entry name" value="SIS_dom"/>
</dbReference>